<dbReference type="EnsemblMetazoa" id="XM_019997491.1">
    <property type="protein sequence ID" value="XP_019853050.1"/>
    <property type="gene ID" value="LOC109582649"/>
</dbReference>
<dbReference type="GeneID" id="109582649"/>
<organism evidence="3 4">
    <name type="scientific">Amphimedon queenslandica</name>
    <name type="common">Sponge</name>
    <dbReference type="NCBI Taxonomy" id="400682"/>
    <lineage>
        <taxon>Eukaryota</taxon>
        <taxon>Metazoa</taxon>
        <taxon>Porifera</taxon>
        <taxon>Demospongiae</taxon>
        <taxon>Heteroscleromorpha</taxon>
        <taxon>Haplosclerida</taxon>
        <taxon>Niphatidae</taxon>
        <taxon>Amphimedon</taxon>
    </lineage>
</organism>
<sequence length="554" mass="63260">MQTHCLKALYLQDHTGENIQEALGLILEDWKLSSQKQVAITTDNGSNIKLACNLLHWTRVSCFGHNLDLAINKGLVDNRIDRAIRLCRKVVAAFFYSWKRKRYLREMLEKNNISCKKLIADVSTRWGSTAIMINRILEQKEVIRIVLGQDRTTSHLLPSWQDLDVLQCVATVITPFQTLTDLLSGEKRVTCSAIKPLLQVIYTTMLNIKEDEPTLAKEMKMRIKEDLESRYSNTEISSLLDKCAFVDPRFKHSYSIDDELVAEILSEMNELTIVSDDIQSNEESENLALEPPPPKKGNFSSIFGPVLVTNNSDASQQSQDDNAERQVELYLQYPSLHTDMDPLIWWKQESSKSPLLSVLARKYLSICASSVASERMFSKAGIIVSDRRCCLKPDKIEQLNLQLQASLMMKARNNPASKQPEVPLKIQHHHKADEQKIHHHKGDEQKIHHHKADEQKIIHQNADELLNLPAFEDIIQMLAALNRSTPFRIRFQRDMTVFGRVIGFYTKSCLLKVMTEYPIYSGEVLSCATQAANRMLMDFRLKQGEGSLKPGQEV</sequence>
<dbReference type="Proteomes" id="UP000007879">
    <property type="component" value="Unassembled WGS sequence"/>
</dbReference>
<evidence type="ECO:0000259" key="2">
    <source>
        <dbReference type="Pfam" id="PF25457"/>
    </source>
</evidence>
<dbReference type="SUPFAM" id="SSF53098">
    <property type="entry name" value="Ribonuclease H-like"/>
    <property type="match status" value="1"/>
</dbReference>
<dbReference type="RefSeq" id="XP_019853050.1">
    <property type="nucleotide sequence ID" value="XM_019997491.1"/>
</dbReference>
<dbReference type="GO" id="GO:0046983">
    <property type="term" value="F:protein dimerization activity"/>
    <property type="evidence" value="ECO:0007669"/>
    <property type="project" value="InterPro"/>
</dbReference>
<evidence type="ECO:0000313" key="3">
    <source>
        <dbReference type="EnsemblMetazoa" id="XP_019853050.1"/>
    </source>
</evidence>
<dbReference type="AlphaFoldDB" id="A0AAN0J7P4"/>
<dbReference type="Pfam" id="PF25457">
    <property type="entry name" value="IRF-2BP1_2_M"/>
    <property type="match status" value="1"/>
</dbReference>
<accession>A0AAN0J7P4</accession>
<dbReference type="InterPro" id="IPR052035">
    <property type="entry name" value="ZnF_BED_domain_contain"/>
</dbReference>
<evidence type="ECO:0000259" key="1">
    <source>
        <dbReference type="Pfam" id="PF05699"/>
    </source>
</evidence>
<evidence type="ECO:0000313" key="4">
    <source>
        <dbReference type="Proteomes" id="UP000007879"/>
    </source>
</evidence>
<feature type="domain" description="HAT C-terminal dimerisation" evidence="1">
    <location>
        <begin position="328"/>
        <end position="399"/>
    </location>
</feature>
<dbReference type="KEGG" id="aqu:109582649"/>
<protein>
    <recommendedName>
        <fullName evidence="5">HAT C-terminal dimerisation domain-containing protein</fullName>
    </recommendedName>
</protein>
<reference evidence="4" key="1">
    <citation type="journal article" date="2010" name="Nature">
        <title>The Amphimedon queenslandica genome and the evolution of animal complexity.</title>
        <authorList>
            <person name="Srivastava M."/>
            <person name="Simakov O."/>
            <person name="Chapman J."/>
            <person name="Fahey B."/>
            <person name="Gauthier M.E."/>
            <person name="Mitros T."/>
            <person name="Richards G.S."/>
            <person name="Conaco C."/>
            <person name="Dacre M."/>
            <person name="Hellsten U."/>
            <person name="Larroux C."/>
            <person name="Putnam N.H."/>
            <person name="Stanke M."/>
            <person name="Adamska M."/>
            <person name="Darling A."/>
            <person name="Degnan S.M."/>
            <person name="Oakley T.H."/>
            <person name="Plachetzki D.C."/>
            <person name="Zhai Y."/>
            <person name="Adamski M."/>
            <person name="Calcino A."/>
            <person name="Cummins S.F."/>
            <person name="Goodstein D.M."/>
            <person name="Harris C."/>
            <person name="Jackson D.J."/>
            <person name="Leys S.P."/>
            <person name="Shu S."/>
            <person name="Woodcroft B.J."/>
            <person name="Vervoort M."/>
            <person name="Kosik K.S."/>
            <person name="Manning G."/>
            <person name="Degnan B.M."/>
            <person name="Rokhsar D.S."/>
        </authorList>
    </citation>
    <scope>NUCLEOTIDE SEQUENCE [LARGE SCALE GENOMIC DNA]</scope>
</reference>
<dbReference type="InterPro" id="IPR008906">
    <property type="entry name" value="HATC_C_dom"/>
</dbReference>
<dbReference type="InterPro" id="IPR058682">
    <property type="entry name" value="IRF-2BP1/2-like_M"/>
</dbReference>
<feature type="domain" description="IRF-2BP1/2-like middle" evidence="2">
    <location>
        <begin position="437"/>
        <end position="543"/>
    </location>
</feature>
<dbReference type="Pfam" id="PF05699">
    <property type="entry name" value="Dimer_Tnp_hAT"/>
    <property type="match status" value="1"/>
</dbReference>
<name>A0AAN0J7P4_AMPQE</name>
<dbReference type="PANTHER" id="PTHR46481">
    <property type="entry name" value="ZINC FINGER BED DOMAIN-CONTAINING PROTEIN 4"/>
    <property type="match status" value="1"/>
</dbReference>
<reference evidence="3" key="2">
    <citation type="submission" date="2024-06" db="UniProtKB">
        <authorList>
            <consortium name="EnsemblMetazoa"/>
        </authorList>
    </citation>
    <scope>IDENTIFICATION</scope>
</reference>
<dbReference type="PANTHER" id="PTHR46481:SF9">
    <property type="entry name" value="ZINC FINGER BED DOMAIN-CONTAINING PROTEIN 1-LIKE"/>
    <property type="match status" value="1"/>
</dbReference>
<proteinExistence type="predicted"/>
<dbReference type="InterPro" id="IPR012337">
    <property type="entry name" value="RNaseH-like_sf"/>
</dbReference>
<keyword evidence="4" id="KW-1185">Reference proteome</keyword>
<evidence type="ECO:0008006" key="5">
    <source>
        <dbReference type="Google" id="ProtNLM"/>
    </source>
</evidence>